<accession>A0ABT8F5I4</accession>
<dbReference type="EMBL" id="JAUHJS010000004">
    <property type="protein sequence ID" value="MDN4165650.1"/>
    <property type="molecule type" value="Genomic_DNA"/>
</dbReference>
<gene>
    <name evidence="2" type="ORF">QWY31_09060</name>
</gene>
<feature type="transmembrane region" description="Helical" evidence="1">
    <location>
        <begin position="15"/>
        <end position="36"/>
    </location>
</feature>
<sequence length="99" mass="11075">MTEPAKSTVSKSKTIFIFILTIIVGYALFIIPDIFFEVTKINGGKIGINLLFIALFQFFSISALLYFSLKLLKKDFGYIGLRFENIKKDVLLGLVFGAA</sequence>
<name>A0ABT8F5I4_9BACT</name>
<keyword evidence="1" id="KW-0812">Transmembrane</keyword>
<keyword evidence="3" id="KW-1185">Reference proteome</keyword>
<evidence type="ECO:0008006" key="4">
    <source>
        <dbReference type="Google" id="ProtNLM"/>
    </source>
</evidence>
<keyword evidence="1" id="KW-1133">Transmembrane helix</keyword>
<evidence type="ECO:0000313" key="2">
    <source>
        <dbReference type="EMBL" id="MDN4165650.1"/>
    </source>
</evidence>
<reference evidence="2" key="1">
    <citation type="submission" date="2023-06" db="EMBL/GenBank/DDBJ databases">
        <title>Cytophagales bacterium Strain LB-30, isolated from soil.</title>
        <authorList>
            <person name="Liu B."/>
        </authorList>
    </citation>
    <scope>NUCLEOTIDE SEQUENCE</scope>
    <source>
        <strain evidence="2">LB-30</strain>
    </source>
</reference>
<keyword evidence="1" id="KW-0472">Membrane</keyword>
<comment type="caution">
    <text evidence="2">The sequence shown here is derived from an EMBL/GenBank/DDBJ whole genome shotgun (WGS) entry which is preliminary data.</text>
</comment>
<organism evidence="2 3">
    <name type="scientific">Shiella aurantiaca</name>
    <dbReference type="NCBI Taxonomy" id="3058365"/>
    <lineage>
        <taxon>Bacteria</taxon>
        <taxon>Pseudomonadati</taxon>
        <taxon>Bacteroidota</taxon>
        <taxon>Cytophagia</taxon>
        <taxon>Cytophagales</taxon>
        <taxon>Shiellaceae</taxon>
        <taxon>Shiella</taxon>
    </lineage>
</organism>
<evidence type="ECO:0000313" key="3">
    <source>
        <dbReference type="Proteomes" id="UP001168552"/>
    </source>
</evidence>
<protein>
    <recommendedName>
        <fullName evidence="4">CPBP family intramembrane metalloprotease</fullName>
    </recommendedName>
</protein>
<evidence type="ECO:0000256" key="1">
    <source>
        <dbReference type="SAM" id="Phobius"/>
    </source>
</evidence>
<dbReference type="Proteomes" id="UP001168552">
    <property type="component" value="Unassembled WGS sequence"/>
</dbReference>
<feature type="transmembrane region" description="Helical" evidence="1">
    <location>
        <begin position="48"/>
        <end position="69"/>
    </location>
</feature>
<proteinExistence type="predicted"/>
<dbReference type="RefSeq" id="WP_320004180.1">
    <property type="nucleotide sequence ID" value="NZ_JAUHJS010000004.1"/>
</dbReference>